<evidence type="ECO:0000313" key="2">
    <source>
        <dbReference type="EMBL" id="KAL0958609.1"/>
    </source>
</evidence>
<feature type="region of interest" description="Disordered" evidence="1">
    <location>
        <begin position="231"/>
        <end position="282"/>
    </location>
</feature>
<dbReference type="EMBL" id="JASNQZ010000003">
    <property type="protein sequence ID" value="KAL0958609.1"/>
    <property type="molecule type" value="Genomic_DNA"/>
</dbReference>
<evidence type="ECO:0000256" key="1">
    <source>
        <dbReference type="SAM" id="MobiDB-lite"/>
    </source>
</evidence>
<keyword evidence="3" id="KW-1185">Reference proteome</keyword>
<reference evidence="3" key="1">
    <citation type="submission" date="2024-06" db="EMBL/GenBank/DDBJ databases">
        <title>Multi-omics analyses provide insights into the biosynthesis of the anticancer antibiotic pleurotin in Hohenbuehelia grisea.</title>
        <authorList>
            <person name="Weaver J.A."/>
            <person name="Alberti F."/>
        </authorList>
    </citation>
    <scope>NUCLEOTIDE SEQUENCE [LARGE SCALE GENOMIC DNA]</scope>
    <source>
        <strain evidence="3">T-177</strain>
    </source>
</reference>
<proteinExistence type="predicted"/>
<organism evidence="2 3">
    <name type="scientific">Hohenbuehelia grisea</name>
    <dbReference type="NCBI Taxonomy" id="104357"/>
    <lineage>
        <taxon>Eukaryota</taxon>
        <taxon>Fungi</taxon>
        <taxon>Dikarya</taxon>
        <taxon>Basidiomycota</taxon>
        <taxon>Agaricomycotina</taxon>
        <taxon>Agaricomycetes</taxon>
        <taxon>Agaricomycetidae</taxon>
        <taxon>Agaricales</taxon>
        <taxon>Pleurotineae</taxon>
        <taxon>Pleurotaceae</taxon>
        <taxon>Hohenbuehelia</taxon>
    </lineage>
</organism>
<feature type="region of interest" description="Disordered" evidence="1">
    <location>
        <begin position="92"/>
        <end position="116"/>
    </location>
</feature>
<gene>
    <name evidence="2" type="ORF">HGRIS_013949</name>
</gene>
<sequence length="361" mass="40215">MLNSGNIKTKQQIDDFKLRLLLAIMVASVGTREAPWYAAYCEALQFFLAVVITTTVNKIATVIFPQYPIPKNFDLDKDNDFNEGMASDISALPPSPTIGRGKGASKPATNIGGSPSPVVSHRIPDFARKRFILPFNDCSGDNILAERLDLLVENKGLASEDNLAGQLGNARVQSDQQAAHAFHQDSNINVVGVITAAGRYFRYHETHRSELALFGTHFTDGDADEFFPKRLPLFPREGAPSPENRKSQGFLLQTPHKKAPLARYTDEKSQPDTDENTTSPFPPGFRPEVYNHMHAFEFKLQDDYAIEVGKDCRQVFDIGFEFEKLAEIFGKIGDRLLTFDKKQEAAVMQLFEDKKGKGQAT</sequence>
<name>A0ABR3JRX5_9AGAR</name>
<evidence type="ECO:0000313" key="3">
    <source>
        <dbReference type="Proteomes" id="UP001556367"/>
    </source>
</evidence>
<protein>
    <submittedName>
        <fullName evidence="2">Uncharacterized protein</fullName>
    </submittedName>
</protein>
<comment type="caution">
    <text evidence="2">The sequence shown here is derived from an EMBL/GenBank/DDBJ whole genome shotgun (WGS) entry which is preliminary data.</text>
</comment>
<dbReference type="Proteomes" id="UP001556367">
    <property type="component" value="Unassembled WGS sequence"/>
</dbReference>
<accession>A0ABR3JRX5</accession>